<evidence type="ECO:0000256" key="1">
    <source>
        <dbReference type="SAM" id="Phobius"/>
    </source>
</evidence>
<dbReference type="InterPro" id="IPR023213">
    <property type="entry name" value="CAT-like_dom_sf"/>
</dbReference>
<dbReference type="STRING" id="602072.A0A1R3RC05"/>
<reference evidence="3" key="1">
    <citation type="journal article" date="2017" name="Genome Biol.">
        <title>Comparative genomics reveals high biological diversity and specific adaptations in the industrially and medically important fungal genus Aspergillus.</title>
        <authorList>
            <person name="de Vries R.P."/>
            <person name="Riley R."/>
            <person name="Wiebenga A."/>
            <person name="Aguilar-Osorio G."/>
            <person name="Amillis S."/>
            <person name="Uchima C.A."/>
            <person name="Anderluh G."/>
            <person name="Asadollahi M."/>
            <person name="Askin M."/>
            <person name="Barry K."/>
            <person name="Battaglia E."/>
            <person name="Bayram O."/>
            <person name="Benocci T."/>
            <person name="Braus-Stromeyer S.A."/>
            <person name="Caldana C."/>
            <person name="Canovas D."/>
            <person name="Cerqueira G.C."/>
            <person name="Chen F."/>
            <person name="Chen W."/>
            <person name="Choi C."/>
            <person name="Clum A."/>
            <person name="Dos Santos R.A."/>
            <person name="Damasio A.R."/>
            <person name="Diallinas G."/>
            <person name="Emri T."/>
            <person name="Fekete E."/>
            <person name="Flipphi M."/>
            <person name="Freyberg S."/>
            <person name="Gallo A."/>
            <person name="Gournas C."/>
            <person name="Habgood R."/>
            <person name="Hainaut M."/>
            <person name="Harispe M.L."/>
            <person name="Henrissat B."/>
            <person name="Hilden K.S."/>
            <person name="Hope R."/>
            <person name="Hossain A."/>
            <person name="Karabika E."/>
            <person name="Karaffa L."/>
            <person name="Karanyi Z."/>
            <person name="Krasevec N."/>
            <person name="Kuo A."/>
            <person name="Kusch H."/>
            <person name="LaButti K."/>
            <person name="Lagendijk E.L."/>
            <person name="Lapidus A."/>
            <person name="Levasseur A."/>
            <person name="Lindquist E."/>
            <person name="Lipzen A."/>
            <person name="Logrieco A.F."/>
            <person name="MacCabe A."/>
            <person name="Maekelae M.R."/>
            <person name="Malavazi I."/>
            <person name="Melin P."/>
            <person name="Meyer V."/>
            <person name="Mielnichuk N."/>
            <person name="Miskei M."/>
            <person name="Molnar A.P."/>
            <person name="Mule G."/>
            <person name="Ngan C.Y."/>
            <person name="Orejas M."/>
            <person name="Orosz E."/>
            <person name="Ouedraogo J.P."/>
            <person name="Overkamp K.M."/>
            <person name="Park H.-S."/>
            <person name="Perrone G."/>
            <person name="Piumi F."/>
            <person name="Punt P.J."/>
            <person name="Ram A.F."/>
            <person name="Ramon A."/>
            <person name="Rauscher S."/>
            <person name="Record E."/>
            <person name="Riano-Pachon D.M."/>
            <person name="Robert V."/>
            <person name="Roehrig J."/>
            <person name="Ruller R."/>
            <person name="Salamov A."/>
            <person name="Salih N.S."/>
            <person name="Samson R.A."/>
            <person name="Sandor E."/>
            <person name="Sanguinetti M."/>
            <person name="Schuetze T."/>
            <person name="Sepcic K."/>
            <person name="Shelest E."/>
            <person name="Sherlock G."/>
            <person name="Sophianopoulou V."/>
            <person name="Squina F.M."/>
            <person name="Sun H."/>
            <person name="Susca A."/>
            <person name="Todd R.B."/>
            <person name="Tsang A."/>
            <person name="Unkles S.E."/>
            <person name="van de Wiele N."/>
            <person name="van Rossen-Uffink D."/>
            <person name="Oliveira J.V."/>
            <person name="Vesth T.C."/>
            <person name="Visser J."/>
            <person name="Yu J.-H."/>
            <person name="Zhou M."/>
            <person name="Andersen M.R."/>
            <person name="Archer D.B."/>
            <person name="Baker S.E."/>
            <person name="Benoit I."/>
            <person name="Brakhage A.A."/>
            <person name="Braus G.H."/>
            <person name="Fischer R."/>
            <person name="Frisvad J.C."/>
            <person name="Goldman G.H."/>
            <person name="Houbraken J."/>
            <person name="Oakley B."/>
            <person name="Pocsi I."/>
            <person name="Scazzocchio C."/>
            <person name="Seiboth B."/>
            <person name="vanKuyk P.A."/>
            <person name="Wortman J."/>
            <person name="Dyer P.S."/>
            <person name="Grigoriev I.V."/>
        </authorList>
    </citation>
    <scope>NUCLEOTIDE SEQUENCE [LARGE SCALE GENOMIC DNA]</scope>
    <source>
        <strain evidence="3">ITEM 5010</strain>
    </source>
</reference>
<gene>
    <name evidence="2" type="ORF">ASPCADRAFT_399421</name>
</gene>
<dbReference type="Gene3D" id="3.30.559.10">
    <property type="entry name" value="Chloramphenicol acetyltransferase-like domain"/>
    <property type="match status" value="2"/>
</dbReference>
<keyword evidence="1" id="KW-0472">Membrane</keyword>
<dbReference type="Proteomes" id="UP000188318">
    <property type="component" value="Unassembled WGS sequence"/>
</dbReference>
<evidence type="ECO:0008006" key="4">
    <source>
        <dbReference type="Google" id="ProtNLM"/>
    </source>
</evidence>
<dbReference type="AlphaFoldDB" id="A0A1R3RC05"/>
<dbReference type="OrthoDB" id="21502at2759"/>
<accession>A0A1R3RC05</accession>
<sequence>MEDTQYRCQAVHPFTCKAMVFTGLIIDARLDERILRNTTAELVKDRPWALSTGSTVDFDSRQGLHDLAYWTQRGIQPSAPGRPTIIEHLHPHELDETFIFNVPKKPANVFLVRVTVLRDATMLCFGISHHLADGTASYDVIRAYCDLLAGRPIASLLLPPDSRGKRLSDRITPAPGPEPPRRSIGYAEHLANFTTGFGPILLLLASVAWNLLVRMLGLQEDLEERFVYLPADWVGAVRKRALDTLSMLPADPQPRWDNQPTKNNIINAWFLKTIYGAESRSHGPVDFYGPLSYRPVVEPPPAGHYWIHNSIGLMRRTLTVAQIQQESVATLAGRLRLASLQSTARASIREYLRVCEDHAADRMLPAIQGQGTKPMVMVTPWTGFDFSALDFSGASTDRGRPAKVRFVNALVREMREGVWPSAFTLKSVQGGGYWVRGWNTPSGWKNLDRFGDMDAL</sequence>
<dbReference type="VEuPathDB" id="FungiDB:ASPCADRAFT_399421"/>
<keyword evidence="1" id="KW-0812">Transmembrane</keyword>
<name>A0A1R3RC05_ASPC5</name>
<evidence type="ECO:0000313" key="2">
    <source>
        <dbReference type="EMBL" id="OOF92014.1"/>
    </source>
</evidence>
<organism evidence="2 3">
    <name type="scientific">Aspergillus carbonarius (strain ITEM 5010)</name>
    <dbReference type="NCBI Taxonomy" id="602072"/>
    <lineage>
        <taxon>Eukaryota</taxon>
        <taxon>Fungi</taxon>
        <taxon>Dikarya</taxon>
        <taxon>Ascomycota</taxon>
        <taxon>Pezizomycotina</taxon>
        <taxon>Eurotiomycetes</taxon>
        <taxon>Eurotiomycetidae</taxon>
        <taxon>Eurotiales</taxon>
        <taxon>Aspergillaceae</taxon>
        <taxon>Aspergillus</taxon>
        <taxon>Aspergillus subgen. Circumdati</taxon>
    </lineage>
</organism>
<feature type="transmembrane region" description="Helical" evidence="1">
    <location>
        <begin position="190"/>
        <end position="212"/>
    </location>
</feature>
<dbReference type="OMA" id="DCWEVVK"/>
<keyword evidence="3" id="KW-1185">Reference proteome</keyword>
<protein>
    <recommendedName>
        <fullName evidence="4">Condensation domain-containing protein</fullName>
    </recommendedName>
</protein>
<proteinExistence type="predicted"/>
<evidence type="ECO:0000313" key="3">
    <source>
        <dbReference type="Proteomes" id="UP000188318"/>
    </source>
</evidence>
<dbReference type="EMBL" id="KV907508">
    <property type="protein sequence ID" value="OOF92014.1"/>
    <property type="molecule type" value="Genomic_DNA"/>
</dbReference>
<keyword evidence="1" id="KW-1133">Transmembrane helix</keyword>